<feature type="region of interest" description="C-terminal hotdog fold" evidence="6">
    <location>
        <begin position="1455"/>
        <end position="1607"/>
    </location>
</feature>
<feature type="domain" description="Ketosynthase family 3 (KS3)" evidence="8">
    <location>
        <begin position="398"/>
        <end position="824"/>
    </location>
</feature>
<name>A0A0D0C4S6_9AGAR</name>
<dbReference type="SUPFAM" id="SSF53901">
    <property type="entry name" value="Thiolase-like"/>
    <property type="match status" value="1"/>
</dbReference>
<dbReference type="InterPro" id="IPR042104">
    <property type="entry name" value="PKS_dehydratase_sf"/>
</dbReference>
<dbReference type="PANTHER" id="PTHR43775">
    <property type="entry name" value="FATTY ACID SYNTHASE"/>
    <property type="match status" value="1"/>
</dbReference>
<dbReference type="InterPro" id="IPR001227">
    <property type="entry name" value="Ac_transferase_dom_sf"/>
</dbReference>
<dbReference type="Gene3D" id="1.10.1200.10">
    <property type="entry name" value="ACP-like"/>
    <property type="match status" value="2"/>
</dbReference>
<accession>A0A0D0C4S6</accession>
<dbReference type="SUPFAM" id="SSF55048">
    <property type="entry name" value="Probable ACP-binding domain of malonyl-CoA ACP transacylase"/>
    <property type="match status" value="1"/>
</dbReference>
<protein>
    <submittedName>
        <fullName evidence="10">Pks2 protein</fullName>
    </submittedName>
</protein>
<dbReference type="Pfam" id="PF00550">
    <property type="entry name" value="PP-binding"/>
    <property type="match status" value="2"/>
</dbReference>
<proteinExistence type="predicted"/>
<evidence type="ECO:0000259" key="9">
    <source>
        <dbReference type="PROSITE" id="PS52019"/>
    </source>
</evidence>
<dbReference type="Pfam" id="PF00109">
    <property type="entry name" value="ketoacyl-synt"/>
    <property type="match status" value="1"/>
</dbReference>
<dbReference type="Gene3D" id="3.40.366.10">
    <property type="entry name" value="Malonyl-Coenzyme A Acyl Carrier Protein, domain 2"/>
    <property type="match status" value="3"/>
</dbReference>
<dbReference type="NCBIfam" id="TIGR04532">
    <property type="entry name" value="PT_fungal_PKS"/>
    <property type="match status" value="1"/>
</dbReference>
<dbReference type="CDD" id="cd00833">
    <property type="entry name" value="PKS"/>
    <property type="match status" value="1"/>
</dbReference>
<evidence type="ECO:0000256" key="4">
    <source>
        <dbReference type="ARBA" id="ARBA00022679"/>
    </source>
</evidence>
<dbReference type="Pfam" id="PF02801">
    <property type="entry name" value="Ketoacyl-synt_C"/>
    <property type="match status" value="1"/>
</dbReference>
<keyword evidence="4" id="KW-0808">Transferase</keyword>
<dbReference type="InterPro" id="IPR032088">
    <property type="entry name" value="SAT"/>
</dbReference>
<dbReference type="InterPro" id="IPR016036">
    <property type="entry name" value="Malonyl_transacylase_ACP-bd"/>
</dbReference>
<dbReference type="InterPro" id="IPR050091">
    <property type="entry name" value="PKS_NRPS_Biosynth_Enz"/>
</dbReference>
<dbReference type="Gene3D" id="3.30.70.3290">
    <property type="match status" value="1"/>
</dbReference>
<dbReference type="InterPro" id="IPR029058">
    <property type="entry name" value="AB_hydrolase_fold"/>
</dbReference>
<dbReference type="PROSITE" id="PS52004">
    <property type="entry name" value="KS3_2"/>
    <property type="match status" value="1"/>
</dbReference>
<dbReference type="Gene3D" id="3.10.129.110">
    <property type="entry name" value="Polyketide synthase dehydratase"/>
    <property type="match status" value="1"/>
</dbReference>
<dbReference type="Proteomes" id="UP000053593">
    <property type="component" value="Unassembled WGS sequence"/>
</dbReference>
<dbReference type="OrthoDB" id="329835at2759"/>
<keyword evidence="5" id="KW-0843">Virulence</keyword>
<dbReference type="InterPro" id="IPR006162">
    <property type="entry name" value="Ppantetheine_attach_site"/>
</dbReference>
<dbReference type="InterPro" id="IPR049551">
    <property type="entry name" value="PKS_DH_C"/>
</dbReference>
<evidence type="ECO:0000313" key="10">
    <source>
        <dbReference type="EMBL" id="KIK52832.1"/>
    </source>
</evidence>
<dbReference type="InterPro" id="IPR001031">
    <property type="entry name" value="Thioesterase"/>
</dbReference>
<comment type="pathway">
    <text evidence="1">Secondary metabolite biosynthesis.</text>
</comment>
<dbReference type="Pfam" id="PF00975">
    <property type="entry name" value="Thioesterase"/>
    <property type="match status" value="1"/>
</dbReference>
<dbReference type="InterPro" id="IPR016035">
    <property type="entry name" value="Acyl_Trfase/lysoPLipase"/>
</dbReference>
<dbReference type="Pfam" id="PF00698">
    <property type="entry name" value="Acyl_transf_1"/>
    <property type="match status" value="1"/>
</dbReference>
<dbReference type="SMART" id="SM00827">
    <property type="entry name" value="PKS_AT"/>
    <property type="match status" value="1"/>
</dbReference>
<evidence type="ECO:0000256" key="3">
    <source>
        <dbReference type="ARBA" id="ARBA00022553"/>
    </source>
</evidence>
<dbReference type="GO" id="GO:0044550">
    <property type="term" value="P:secondary metabolite biosynthetic process"/>
    <property type="evidence" value="ECO:0007669"/>
    <property type="project" value="UniProtKB-ARBA"/>
</dbReference>
<dbReference type="HOGENOM" id="CLU_000022_6_4_1"/>
<dbReference type="Pfam" id="PF14765">
    <property type="entry name" value="PS-DH"/>
    <property type="match status" value="1"/>
</dbReference>
<dbReference type="GO" id="GO:0006633">
    <property type="term" value="P:fatty acid biosynthetic process"/>
    <property type="evidence" value="ECO:0007669"/>
    <property type="project" value="InterPro"/>
</dbReference>
<feature type="active site" description="Proton donor; for dehydratase activity" evidence="6">
    <location>
        <position position="1518"/>
    </location>
</feature>
<feature type="domain" description="Carrier" evidence="7">
    <location>
        <begin position="1761"/>
        <end position="1835"/>
    </location>
</feature>
<dbReference type="GO" id="GO:0004312">
    <property type="term" value="F:fatty acid synthase activity"/>
    <property type="evidence" value="ECO:0007669"/>
    <property type="project" value="TreeGrafter"/>
</dbReference>
<dbReference type="InterPro" id="IPR049900">
    <property type="entry name" value="PKS_mFAS_DH"/>
</dbReference>
<evidence type="ECO:0000313" key="11">
    <source>
        <dbReference type="Proteomes" id="UP000053593"/>
    </source>
</evidence>
<dbReference type="SUPFAM" id="SSF47336">
    <property type="entry name" value="ACP-like"/>
    <property type="match status" value="2"/>
</dbReference>
<dbReference type="InterPro" id="IPR009081">
    <property type="entry name" value="PP-bd_ACP"/>
</dbReference>
<keyword evidence="3" id="KW-0597">Phosphoprotein</keyword>
<dbReference type="PROSITE" id="PS50075">
    <property type="entry name" value="CARRIER"/>
    <property type="match status" value="2"/>
</dbReference>
<evidence type="ECO:0000259" key="8">
    <source>
        <dbReference type="PROSITE" id="PS52004"/>
    </source>
</evidence>
<dbReference type="InterPro" id="IPR018201">
    <property type="entry name" value="Ketoacyl_synth_AS"/>
</dbReference>
<dbReference type="InterPro" id="IPR014031">
    <property type="entry name" value="Ketoacyl_synth_C"/>
</dbReference>
<dbReference type="SMART" id="SM00823">
    <property type="entry name" value="PKS_PP"/>
    <property type="match status" value="1"/>
</dbReference>
<dbReference type="Pfam" id="PF16073">
    <property type="entry name" value="SAT"/>
    <property type="match status" value="1"/>
</dbReference>
<dbReference type="InterPro" id="IPR014043">
    <property type="entry name" value="Acyl_transferase_dom"/>
</dbReference>
<dbReference type="PROSITE" id="PS00012">
    <property type="entry name" value="PHOSPHOPANTETHEINE"/>
    <property type="match status" value="1"/>
</dbReference>
<dbReference type="InterPro" id="IPR020806">
    <property type="entry name" value="PKS_PP-bd"/>
</dbReference>
<dbReference type="Gene3D" id="3.40.47.10">
    <property type="match status" value="1"/>
</dbReference>
<dbReference type="InterPro" id="IPR030918">
    <property type="entry name" value="PT_fungal_PKS"/>
</dbReference>
<feature type="domain" description="Carrier" evidence="7">
    <location>
        <begin position="1651"/>
        <end position="1726"/>
    </location>
</feature>
<dbReference type="InterPro" id="IPR016039">
    <property type="entry name" value="Thiolase-like"/>
</dbReference>
<keyword evidence="11" id="KW-1185">Reference proteome</keyword>
<evidence type="ECO:0000256" key="2">
    <source>
        <dbReference type="ARBA" id="ARBA00022450"/>
    </source>
</evidence>
<dbReference type="EMBL" id="KN834836">
    <property type="protein sequence ID" value="KIK52832.1"/>
    <property type="molecule type" value="Genomic_DNA"/>
</dbReference>
<dbReference type="Gene3D" id="3.40.50.1820">
    <property type="entry name" value="alpha/beta hydrolase"/>
    <property type="match status" value="1"/>
</dbReference>
<sequence>MHHFGSSGQLHVPIFSGQGSSLSTLSAYTDCINPDSRHGSTLLTMCHEAFIEELSTLSALELSQVDVDPQDFRSPETLLSMWLLRFFHNPVMSSSTLVLVQLLRYLSFVERFGLESGSLTPFSDLLSNHSASRVGVLGFSSGILPACVVAASYSTASYLSFAVEVYRLALWIGIRCQLYRRSTSDAETALPWSLVLLGTSQEAAQEAIENFTEQRSHRADPSGLYITAVMDDSCVTVSGSPTLLAEIFAKVTTIFGPSVVAHSTSVDTLYHCPLVLKSTREQVLSDVVRRDIRFPDLSDLLAPVRSTSNGILLDRSAPNDGSSLLLLVIDMLLVQPVRWDLVASEVAKSFPDGDLKFLNFGPGVALSRGLERACPKGRVHLHDLSTNSENIPKSQPKQDAIAVVGMAVNMPGSPNVSKLWEILEQGINTLSEIPERCFNIRDYDGTKNPNRYMKARTGNFIETPGGFDNRFFKISPREAKCMDPQQRILLHTAYEALEDAGYVPGDTLTSQPEMVGCYIGVATHDYIQNLHDHIDVYYSTGTLKAFLSGRISYAMGFSGPSVVIETACSSSLVAIYQGARALMNRDCDSALVGGVNVISSPDMFLGLDRGHFLSPTGSCKAFDAKADGYSRGEGCGMFVIKRLSDAIAENDHIYGVIRGIEVNQSGLAQSITHPHAPTQMALFRQVLRNSGITASRVNVVEAHGTGTQAGDVNELASIRNVFTSDRSSWNPLHITSVKGNLGHLEAASGAASLAKLLLMLKHRLIPPQISFSQLNPLIEPLEKDNTVISQALIPWKPSHEGYSRVAFLNNYGASGSNAALILEEEIQPTPPAFSHPLVFTMSAKDEFALQALRSKYIEWLLSRDSKDIPLSHIAYSMTARRQIYSYRLAVVASERTQLLENLRKATVVSSSTRPNPKVVFVFSGQGGQYLGMGSALYGISPMFRQHIDECNSILISMGFSGIVSVIKGDPASRTRPAEIEIYQTAIFSLEYALARLWISWGLQPSALIGHSLGEYAALVLAGVLNLKGALKLVAHRARLMLQKCTIDSTGMLAVNLSPETVEDLLGSSAAYNSLVISCYNSPDDCVVSGPVATLQEFKAFLDASIGCRSKMLVVPYGYHCDAMLPIADDLTSTAAEVDIQSPIVPIASNVYGRIVFPGEEGLFTPEYFARHCVEPVRFHNGVCGIIDAFSAASGIWLEIGPHPTCLPMLKAYRSLSGGATLLASLKQNHSPWMTVGCSLASLFGFDIPLKWRETFAHVSGVRCTSLPSYPFSKTNYWISYKEDRSSLTEPQTTGPISEYFLLSRWEQYPCVENDFIAVFETPISRLSELILGHKVGELPLCPASVFIELVYGGVELSVRQRDMSARESVIQISAIDFVKGLVFKDDVSRSVLTKISFEDGCGSFSVYSRVDPSPELILHVRGKYRLQPIPGCTARFTQKFSSLTGKIDRIKDPNSKAELFQSRTVYEVVFPRVVSYAVDYQSIQSLSVITDELEGFASIRLPQNRCESTFVAHPVLLDSLLQVPGFIANMQGNVGDAFICCEITSIEVITTSLDNNATYSVYCKGVWCDSRNSLSFEVSAIKDGDSPQIVAFLKGVTFRQMPLESLRRGLVIAAISGSRQISRPRPPPIALPLPGRGRSNSSPPNFTNVAGELHLRIFAVIAETCDVERHHVTAATPLDALGIDSLMLIELSAKLHSIIPRADLQLRSLYSCKTVADILRLSSSIFGLEEPLVSPTITSVESAVSTPATLVADDSMSEFFIESTPDVKRIVSFVLDVPTEAIGDQDVLESFGLDSLAAMEVLQVLKAQSGLQLPNNLLDDHTTVAAIQEYLNERLKRSESTDVILQSPRHEAVQARLIRILRLGTNPTLVQEGSDRNIPIFFIHDGSGLVNYYERVRSLNRCVWAVYNPRFLNAEPWKDVHEMASAYTDYIVSLAAGPILLGGWSFGGVVAYEISLQLAKRNVEVKGVVLIDSPNPVGHTPLPNTLIKSVARYDRKTGPVEIGRLVQTQFTMNANLLGSYDPFTTGGDCPPLAFLRSSTGYNEKSIAEIPSWLADRSDPGTAIEGWAVLSKNPIKMWDIPGHHFQAFDNNNIDSVSSKLLDACEYLENL</sequence>
<gene>
    <name evidence="10" type="primary">pks2</name>
    <name evidence="10" type="ORF">GYMLUDRAFT_77654</name>
</gene>
<dbReference type="SMART" id="SM00825">
    <property type="entry name" value="PKS_KS"/>
    <property type="match status" value="1"/>
</dbReference>
<feature type="region of interest" description="N-terminal hotdog fold" evidence="6">
    <location>
        <begin position="1297"/>
        <end position="1431"/>
    </location>
</feature>
<organism evidence="10 11">
    <name type="scientific">Collybiopsis luxurians FD-317 M1</name>
    <dbReference type="NCBI Taxonomy" id="944289"/>
    <lineage>
        <taxon>Eukaryota</taxon>
        <taxon>Fungi</taxon>
        <taxon>Dikarya</taxon>
        <taxon>Basidiomycota</taxon>
        <taxon>Agaricomycotina</taxon>
        <taxon>Agaricomycetes</taxon>
        <taxon>Agaricomycetidae</taxon>
        <taxon>Agaricales</taxon>
        <taxon>Marasmiineae</taxon>
        <taxon>Omphalotaceae</taxon>
        <taxon>Collybiopsis</taxon>
        <taxon>Collybiopsis luxurians</taxon>
    </lineage>
</organism>
<dbReference type="InterPro" id="IPR036736">
    <property type="entry name" value="ACP-like_sf"/>
</dbReference>
<reference evidence="10 11" key="1">
    <citation type="submission" date="2014-04" db="EMBL/GenBank/DDBJ databases">
        <title>Evolutionary Origins and Diversification of the Mycorrhizal Mutualists.</title>
        <authorList>
            <consortium name="DOE Joint Genome Institute"/>
            <consortium name="Mycorrhizal Genomics Consortium"/>
            <person name="Kohler A."/>
            <person name="Kuo A."/>
            <person name="Nagy L.G."/>
            <person name="Floudas D."/>
            <person name="Copeland A."/>
            <person name="Barry K.W."/>
            <person name="Cichocki N."/>
            <person name="Veneault-Fourrey C."/>
            <person name="LaButti K."/>
            <person name="Lindquist E.A."/>
            <person name="Lipzen A."/>
            <person name="Lundell T."/>
            <person name="Morin E."/>
            <person name="Murat C."/>
            <person name="Riley R."/>
            <person name="Ohm R."/>
            <person name="Sun H."/>
            <person name="Tunlid A."/>
            <person name="Henrissat B."/>
            <person name="Grigoriev I.V."/>
            <person name="Hibbett D.S."/>
            <person name="Martin F."/>
        </authorList>
    </citation>
    <scope>NUCLEOTIDE SEQUENCE [LARGE SCALE GENOMIC DNA]</scope>
    <source>
        <strain evidence="10 11">FD-317 M1</strain>
    </source>
</reference>
<feature type="domain" description="PKS/mFAS DH" evidence="9">
    <location>
        <begin position="1297"/>
        <end position="1607"/>
    </location>
</feature>
<dbReference type="PROSITE" id="PS52019">
    <property type="entry name" value="PKS_MFAS_DH"/>
    <property type="match status" value="1"/>
</dbReference>
<dbReference type="PROSITE" id="PS00606">
    <property type="entry name" value="KS3_1"/>
    <property type="match status" value="1"/>
</dbReference>
<evidence type="ECO:0000256" key="5">
    <source>
        <dbReference type="ARBA" id="ARBA00023026"/>
    </source>
</evidence>
<dbReference type="InterPro" id="IPR014030">
    <property type="entry name" value="Ketoacyl_synth_N"/>
</dbReference>
<keyword evidence="2" id="KW-0596">Phosphopantetheine</keyword>
<evidence type="ECO:0000259" key="7">
    <source>
        <dbReference type="PROSITE" id="PS50075"/>
    </source>
</evidence>
<dbReference type="PANTHER" id="PTHR43775:SF37">
    <property type="entry name" value="SI:DKEY-61P9.11"/>
    <property type="match status" value="1"/>
</dbReference>
<dbReference type="GO" id="GO:0031177">
    <property type="term" value="F:phosphopantetheine binding"/>
    <property type="evidence" value="ECO:0007669"/>
    <property type="project" value="InterPro"/>
</dbReference>
<feature type="active site" description="Proton acceptor; for dehydratase activity" evidence="6">
    <location>
        <position position="1333"/>
    </location>
</feature>
<dbReference type="SUPFAM" id="SSF53474">
    <property type="entry name" value="alpha/beta-Hydrolases"/>
    <property type="match status" value="1"/>
</dbReference>
<dbReference type="GO" id="GO:0004315">
    <property type="term" value="F:3-oxoacyl-[acyl-carrier-protein] synthase activity"/>
    <property type="evidence" value="ECO:0007669"/>
    <property type="project" value="InterPro"/>
</dbReference>
<dbReference type="Pfam" id="PF22621">
    <property type="entry name" value="CurL-like_PKS_C"/>
    <property type="match status" value="1"/>
</dbReference>
<evidence type="ECO:0000256" key="1">
    <source>
        <dbReference type="ARBA" id="ARBA00005179"/>
    </source>
</evidence>
<dbReference type="SUPFAM" id="SSF52151">
    <property type="entry name" value="FabD/lysophospholipase-like"/>
    <property type="match status" value="1"/>
</dbReference>
<evidence type="ECO:0000256" key="6">
    <source>
        <dbReference type="PROSITE-ProRule" id="PRU01363"/>
    </source>
</evidence>
<dbReference type="InterPro" id="IPR020841">
    <property type="entry name" value="PKS_Beta-ketoAc_synthase_dom"/>
</dbReference>